<protein>
    <recommendedName>
        <fullName evidence="4">Metallopeptidase family protein</fullName>
    </recommendedName>
</protein>
<dbReference type="AlphaFoldDB" id="W5IIX2"/>
<keyword evidence="3" id="KW-1185">Reference proteome</keyword>
<dbReference type="Proteomes" id="UP000005777">
    <property type="component" value="Unassembled WGS sequence"/>
</dbReference>
<dbReference type="SUPFAM" id="SSF55486">
    <property type="entry name" value="Metalloproteases ('zincins'), catalytic domain"/>
    <property type="match status" value="1"/>
</dbReference>
<dbReference type="EMBL" id="ADCX01000003">
    <property type="protein sequence ID" value="EFG26980.2"/>
    <property type="molecule type" value="Genomic_DNA"/>
</dbReference>
<sequence length="182" mass="20874">MPLQPHKPNQSSESGESKKDQEQSGTYKLRESWKQEAGRNPRPLVWEQRRYRNRHGRGTRQPMYGLHLPSYATKAGVFDSLVAAQLKRLSRGWPDLIESTECAVEDVPPSDPLPWEEKIIQFSASFPASHGQKARIVLYRLPLQSAASSLFQLEYLIHDELVRQLAEINGWDPQDIDPYPLI</sequence>
<evidence type="ECO:0000313" key="3">
    <source>
        <dbReference type="Proteomes" id="UP000005777"/>
    </source>
</evidence>
<reference evidence="2 3" key="1">
    <citation type="submission" date="2012-01" db="EMBL/GenBank/DDBJ databases">
        <title>The Genome Sequence of Scardovia inopinata F0304.</title>
        <authorList>
            <consortium name="The Broad Institute Genome Sequencing Platform"/>
            <person name="Earl A."/>
            <person name="Ward D."/>
            <person name="Feldgarden M."/>
            <person name="Gevers D."/>
            <person name="Izard J."/>
            <person name="Baranova O.V."/>
            <person name="Blanton J.M."/>
            <person name="Tanner A.C."/>
            <person name="Dewhirst F.E."/>
            <person name="Young S.K."/>
            <person name="Zeng Q."/>
            <person name="Gargeya S."/>
            <person name="Fitzgerald M."/>
            <person name="Haas B."/>
            <person name="Abouelleil A."/>
            <person name="Alvarado L."/>
            <person name="Arachchi H.M."/>
            <person name="Berlin A."/>
            <person name="Chapman S.B."/>
            <person name="Gearin G."/>
            <person name="Goldberg J."/>
            <person name="Griggs A."/>
            <person name="Gujja S."/>
            <person name="Hansen M."/>
            <person name="Heiman D."/>
            <person name="Howarth C."/>
            <person name="Larimer J."/>
            <person name="Lui A."/>
            <person name="MacDonald P.J."/>
            <person name="McCowen C."/>
            <person name="Montmayeur A."/>
            <person name="Murphy C."/>
            <person name="Neiman D."/>
            <person name="Pearson M."/>
            <person name="Priest M."/>
            <person name="Roberts A."/>
            <person name="Saif S."/>
            <person name="Shea T."/>
            <person name="Sisk P."/>
            <person name="Stolte C."/>
            <person name="Sykes S."/>
            <person name="Wortman J."/>
            <person name="Nusbaum C."/>
            <person name="Birren B."/>
        </authorList>
    </citation>
    <scope>NUCLEOTIDE SEQUENCE [LARGE SCALE GENOMIC DNA]</scope>
    <source>
        <strain evidence="2 3">F0304</strain>
    </source>
</reference>
<evidence type="ECO:0008006" key="4">
    <source>
        <dbReference type="Google" id="ProtNLM"/>
    </source>
</evidence>
<organism evidence="2 3">
    <name type="scientific">Scardovia inopinata F0304</name>
    <dbReference type="NCBI Taxonomy" id="641146"/>
    <lineage>
        <taxon>Bacteria</taxon>
        <taxon>Bacillati</taxon>
        <taxon>Actinomycetota</taxon>
        <taxon>Actinomycetes</taxon>
        <taxon>Bifidobacteriales</taxon>
        <taxon>Bifidobacteriaceae</taxon>
        <taxon>Scardovia</taxon>
    </lineage>
</organism>
<evidence type="ECO:0000256" key="1">
    <source>
        <dbReference type="SAM" id="MobiDB-lite"/>
    </source>
</evidence>
<dbReference type="CDD" id="cd12954">
    <property type="entry name" value="MMP_TTHA0227_like_1"/>
    <property type="match status" value="1"/>
</dbReference>
<feature type="compositionally biased region" description="Basic and acidic residues" evidence="1">
    <location>
        <begin position="15"/>
        <end position="39"/>
    </location>
</feature>
<comment type="caution">
    <text evidence="2">The sequence shown here is derived from an EMBL/GenBank/DDBJ whole genome shotgun (WGS) entry which is preliminary data.</text>
</comment>
<feature type="region of interest" description="Disordered" evidence="1">
    <location>
        <begin position="1"/>
        <end position="58"/>
    </location>
</feature>
<dbReference type="eggNOG" id="COG3824">
    <property type="taxonomic scope" value="Bacteria"/>
</dbReference>
<proteinExistence type="predicted"/>
<dbReference type="InterPro" id="IPR010428">
    <property type="entry name" value="Zincin_1"/>
</dbReference>
<dbReference type="HOGENOM" id="CLU_118049_0_0_11"/>
<dbReference type="Pfam" id="PF06262">
    <property type="entry name" value="Zincin_1"/>
    <property type="match status" value="1"/>
</dbReference>
<gene>
    <name evidence="2" type="ORF">HMPREF9020_00611</name>
</gene>
<name>W5IIX2_SCAIO</name>
<evidence type="ECO:0000313" key="2">
    <source>
        <dbReference type="EMBL" id="EFG26980.2"/>
    </source>
</evidence>
<accession>W5IIX2</accession>
<dbReference type="Gene3D" id="3.30.2010.20">
    <property type="match status" value="1"/>
</dbReference>
<dbReference type="InterPro" id="IPR038555">
    <property type="entry name" value="Zincin_1_sf"/>
</dbReference>